<evidence type="ECO:0000256" key="1">
    <source>
        <dbReference type="PROSITE-ProRule" id="PRU00176"/>
    </source>
</evidence>
<dbReference type="InterPro" id="IPR012677">
    <property type="entry name" value="Nucleotide-bd_a/b_plait_sf"/>
</dbReference>
<dbReference type="PANTHER" id="PTHR32343">
    <property type="entry name" value="SERINE/ARGININE-RICH SPLICING FACTOR"/>
    <property type="match status" value="1"/>
</dbReference>
<dbReference type="GO" id="GO:0003723">
    <property type="term" value="F:RNA binding"/>
    <property type="evidence" value="ECO:0007669"/>
    <property type="project" value="UniProtKB-UniRule"/>
</dbReference>
<keyword evidence="1" id="KW-0694">RNA-binding</keyword>
<keyword evidence="4" id="KW-1185">Reference proteome</keyword>
<dbReference type="Gene3D" id="3.30.70.330">
    <property type="match status" value="1"/>
</dbReference>
<dbReference type="PANTHER" id="PTHR32343:SF44">
    <property type="entry name" value="PROTEIN VIP1-LIKE"/>
    <property type="match status" value="1"/>
</dbReference>
<dbReference type="PROSITE" id="PS50102">
    <property type="entry name" value="RRM"/>
    <property type="match status" value="1"/>
</dbReference>
<evidence type="ECO:0000259" key="2">
    <source>
        <dbReference type="PROSITE" id="PS50102"/>
    </source>
</evidence>
<dbReference type="InterPro" id="IPR035979">
    <property type="entry name" value="RBD_domain_sf"/>
</dbReference>
<reference evidence="3" key="1">
    <citation type="journal article" date="2016" name="Nat. Genet.">
        <title>A high-quality carrot genome assembly provides new insights into carotenoid accumulation and asterid genome evolution.</title>
        <authorList>
            <person name="Iorizzo M."/>
            <person name="Ellison S."/>
            <person name="Senalik D."/>
            <person name="Zeng P."/>
            <person name="Satapoomin P."/>
            <person name="Huang J."/>
            <person name="Bowman M."/>
            <person name="Iovene M."/>
            <person name="Sanseverino W."/>
            <person name="Cavagnaro P."/>
            <person name="Yildiz M."/>
            <person name="Macko-Podgorni A."/>
            <person name="Moranska E."/>
            <person name="Grzebelus E."/>
            <person name="Grzebelus D."/>
            <person name="Ashrafi H."/>
            <person name="Zheng Z."/>
            <person name="Cheng S."/>
            <person name="Spooner D."/>
            <person name="Van Deynze A."/>
            <person name="Simon P."/>
        </authorList>
    </citation>
    <scope>NUCLEOTIDE SEQUENCE</scope>
    <source>
        <tissue evidence="3">Leaf</tissue>
    </source>
</reference>
<dbReference type="EMBL" id="CP093351">
    <property type="protein sequence ID" value="WOH16359.1"/>
    <property type="molecule type" value="Genomic_DNA"/>
</dbReference>
<evidence type="ECO:0000313" key="4">
    <source>
        <dbReference type="Proteomes" id="UP000077755"/>
    </source>
</evidence>
<reference evidence="3" key="2">
    <citation type="submission" date="2022-03" db="EMBL/GenBank/DDBJ databases">
        <title>Draft title - Genomic analysis of global carrot germplasm unveils the trajectory of domestication and the origin of high carotenoid orange carrot.</title>
        <authorList>
            <person name="Iorizzo M."/>
            <person name="Ellison S."/>
            <person name="Senalik D."/>
            <person name="Macko-Podgorni A."/>
            <person name="Grzebelus D."/>
            <person name="Bostan H."/>
            <person name="Rolling W."/>
            <person name="Curaba J."/>
            <person name="Simon P."/>
        </authorList>
    </citation>
    <scope>NUCLEOTIDE SEQUENCE</scope>
    <source>
        <tissue evidence="3">Leaf</tissue>
    </source>
</reference>
<evidence type="ECO:0000313" key="3">
    <source>
        <dbReference type="EMBL" id="WOH16359.1"/>
    </source>
</evidence>
<dbReference type="SUPFAM" id="SSF54928">
    <property type="entry name" value="RNA-binding domain, RBD"/>
    <property type="match status" value="1"/>
</dbReference>
<proteinExistence type="predicted"/>
<dbReference type="InterPro" id="IPR000504">
    <property type="entry name" value="RRM_dom"/>
</dbReference>
<dbReference type="Proteomes" id="UP000077755">
    <property type="component" value="Chromosome 9"/>
</dbReference>
<organism evidence="3 4">
    <name type="scientific">Daucus carota subsp. sativus</name>
    <name type="common">Carrot</name>
    <dbReference type="NCBI Taxonomy" id="79200"/>
    <lineage>
        <taxon>Eukaryota</taxon>
        <taxon>Viridiplantae</taxon>
        <taxon>Streptophyta</taxon>
        <taxon>Embryophyta</taxon>
        <taxon>Tracheophyta</taxon>
        <taxon>Spermatophyta</taxon>
        <taxon>Magnoliopsida</taxon>
        <taxon>eudicotyledons</taxon>
        <taxon>Gunneridae</taxon>
        <taxon>Pentapetalae</taxon>
        <taxon>asterids</taxon>
        <taxon>campanulids</taxon>
        <taxon>Apiales</taxon>
        <taxon>Apiaceae</taxon>
        <taxon>Apioideae</taxon>
        <taxon>Scandiceae</taxon>
        <taxon>Daucinae</taxon>
        <taxon>Daucus</taxon>
        <taxon>Daucus sect. Daucus</taxon>
    </lineage>
</organism>
<name>A0AAF0Y1A6_DAUCS</name>
<dbReference type="Pfam" id="PF00076">
    <property type="entry name" value="RRM_1"/>
    <property type="match status" value="1"/>
</dbReference>
<gene>
    <name evidence="3" type="ORF">DCAR_0935910</name>
</gene>
<accession>A0AAF0Y1A6</accession>
<feature type="domain" description="RRM" evidence="2">
    <location>
        <begin position="6"/>
        <end position="80"/>
    </location>
</feature>
<protein>
    <recommendedName>
        <fullName evidence="2">RRM domain-containing protein</fullName>
    </recommendedName>
</protein>
<dbReference type="AlphaFoldDB" id="A0AAF0Y1A6"/>
<sequence length="123" mass="13981">MACFNLTVEIDELSPKVTLEDIAVFFSYCGTVDSIQLQRSIDKTGIAYVTFRQPYAYRTALLLNGAVIIDNPIKVLPYQDSTNVPVVDIKYEIRNFKRTEIQKTTENVKSHVLSQDFTTPKTN</sequence>